<evidence type="ECO:0000256" key="2">
    <source>
        <dbReference type="SAM" id="Phobius"/>
    </source>
</evidence>
<evidence type="ECO:0000259" key="3">
    <source>
        <dbReference type="Pfam" id="PF01612"/>
    </source>
</evidence>
<feature type="domain" description="3'-5' exonuclease" evidence="3">
    <location>
        <begin position="23"/>
        <end position="219"/>
    </location>
</feature>
<dbReference type="EMBL" id="OUUZ01000008">
    <property type="protein sequence ID" value="SPQ20865.1"/>
    <property type="molecule type" value="Genomic_DNA"/>
</dbReference>
<dbReference type="AlphaFoldDB" id="A0A446BEG5"/>
<dbReference type="GO" id="GO:0006139">
    <property type="term" value="P:nucleobase-containing compound metabolic process"/>
    <property type="evidence" value="ECO:0007669"/>
    <property type="project" value="InterPro"/>
</dbReference>
<gene>
    <name evidence="4" type="ORF">TT172_LOCUS3284</name>
</gene>
<accession>A0A446BEG5</accession>
<dbReference type="PANTHER" id="PTHR43040:SF1">
    <property type="entry name" value="RIBONUCLEASE D"/>
    <property type="match status" value="1"/>
</dbReference>
<sequence length="344" mass="37511">MSSPMSRMTNLDDHAPGDDGIDMVDTESAVSSMLDGLEGLPTNPPSLYCDLEGVNLSRYGSISIFQLHVLPRNRTYLIDIYTLQNKAFSTPSKSGRTLKDVLECAATPKVFFDVRNDSDALHSHFGIALAGVQDLQLMELAARSSSYSRRVVNGLARCIERDAPLSAAERRAWAAVKEAGLRLFAPERGGSYAVFNARPLPPAIRRYCAQDVLVLPRLWALYDRRMGAAWRARVLQASRERVAMSQAATYNPWGSDRALAPANCLGGTSITSSLKRPPSAMPIPAADAGPSSFLLAKCGSTLFCIGRSVLLWAVVIVLFLLGALRNRLFAVVRVRRAREGVKNS</sequence>
<evidence type="ECO:0000256" key="1">
    <source>
        <dbReference type="SAM" id="MobiDB-lite"/>
    </source>
</evidence>
<reference evidence="4 5" key="1">
    <citation type="submission" date="2018-04" db="EMBL/GenBank/DDBJ databases">
        <authorList>
            <person name="Huttner S."/>
            <person name="Dainat J."/>
        </authorList>
    </citation>
    <scope>NUCLEOTIDE SEQUENCE [LARGE SCALE GENOMIC DNA]</scope>
</reference>
<evidence type="ECO:0000313" key="4">
    <source>
        <dbReference type="EMBL" id="SPQ20865.1"/>
    </source>
</evidence>
<dbReference type="InterPro" id="IPR012337">
    <property type="entry name" value="RNaseH-like_sf"/>
</dbReference>
<dbReference type="PANTHER" id="PTHR43040">
    <property type="entry name" value="RIBONUCLEASE D"/>
    <property type="match status" value="1"/>
</dbReference>
<keyword evidence="2" id="KW-0812">Transmembrane</keyword>
<dbReference type="Gene3D" id="3.30.420.10">
    <property type="entry name" value="Ribonuclease H-like superfamily/Ribonuclease H"/>
    <property type="match status" value="1"/>
</dbReference>
<protein>
    <submittedName>
        <fullName evidence="4">C9e98fcf-458a-4c81-9fc2-c1f31c19defd</fullName>
    </submittedName>
</protein>
<feature type="region of interest" description="Disordered" evidence="1">
    <location>
        <begin position="1"/>
        <end position="22"/>
    </location>
</feature>
<dbReference type="InterPro" id="IPR002562">
    <property type="entry name" value="3'-5'_exonuclease_dom"/>
</dbReference>
<organism evidence="4 5">
    <name type="scientific">Thermothielavioides terrestris</name>
    <dbReference type="NCBI Taxonomy" id="2587410"/>
    <lineage>
        <taxon>Eukaryota</taxon>
        <taxon>Fungi</taxon>
        <taxon>Dikarya</taxon>
        <taxon>Ascomycota</taxon>
        <taxon>Pezizomycotina</taxon>
        <taxon>Sordariomycetes</taxon>
        <taxon>Sordariomycetidae</taxon>
        <taxon>Sordariales</taxon>
        <taxon>Chaetomiaceae</taxon>
        <taxon>Thermothielavioides</taxon>
    </lineage>
</organism>
<feature type="transmembrane region" description="Helical" evidence="2">
    <location>
        <begin position="309"/>
        <end position="328"/>
    </location>
</feature>
<dbReference type="GO" id="GO:0003676">
    <property type="term" value="F:nucleic acid binding"/>
    <property type="evidence" value="ECO:0007669"/>
    <property type="project" value="InterPro"/>
</dbReference>
<dbReference type="GO" id="GO:0008408">
    <property type="term" value="F:3'-5' exonuclease activity"/>
    <property type="evidence" value="ECO:0007669"/>
    <property type="project" value="InterPro"/>
</dbReference>
<dbReference type="Proteomes" id="UP000289323">
    <property type="component" value="Unassembled WGS sequence"/>
</dbReference>
<keyword evidence="2" id="KW-0472">Membrane</keyword>
<keyword evidence="2" id="KW-1133">Transmembrane helix</keyword>
<proteinExistence type="predicted"/>
<name>A0A446BEG5_9PEZI</name>
<dbReference type="InterPro" id="IPR036397">
    <property type="entry name" value="RNaseH_sf"/>
</dbReference>
<evidence type="ECO:0000313" key="5">
    <source>
        <dbReference type="Proteomes" id="UP000289323"/>
    </source>
</evidence>
<dbReference type="SUPFAM" id="SSF53098">
    <property type="entry name" value="Ribonuclease H-like"/>
    <property type="match status" value="1"/>
</dbReference>
<dbReference type="Pfam" id="PF01612">
    <property type="entry name" value="DNA_pol_A_exo1"/>
    <property type="match status" value="1"/>
</dbReference>